<dbReference type="OrthoDB" id="9771302at2"/>
<proteinExistence type="predicted"/>
<feature type="domain" description="NAD(P)-binding" evidence="1">
    <location>
        <begin position="8"/>
        <end position="134"/>
    </location>
</feature>
<dbReference type="PANTHER" id="PTHR12126">
    <property type="entry name" value="NADH-UBIQUINONE OXIDOREDUCTASE 39 KDA SUBUNIT-RELATED"/>
    <property type="match status" value="1"/>
</dbReference>
<name>D1BYP6_XYLCX</name>
<dbReference type="InterPro" id="IPR051207">
    <property type="entry name" value="ComplexI_NDUFA9_subunit"/>
</dbReference>
<dbReference type="SUPFAM" id="SSF51735">
    <property type="entry name" value="NAD(P)-binding Rossmann-fold domains"/>
    <property type="match status" value="1"/>
</dbReference>
<dbReference type="GO" id="GO:0044877">
    <property type="term" value="F:protein-containing complex binding"/>
    <property type="evidence" value="ECO:0007669"/>
    <property type="project" value="TreeGrafter"/>
</dbReference>
<dbReference type="KEGG" id="xce:Xcel_0940"/>
<dbReference type="RefSeq" id="WP_012877713.1">
    <property type="nucleotide sequence ID" value="NC_013530.1"/>
</dbReference>
<dbReference type="AlphaFoldDB" id="D1BYP6"/>
<reference evidence="2 3" key="2">
    <citation type="journal article" date="2010" name="Stand. Genomic Sci.">
        <title>Complete genome sequence of Xylanimonas cellulosilytica type strain (XIL07).</title>
        <authorList>
            <person name="Foster B."/>
            <person name="Pukall R."/>
            <person name="Abt B."/>
            <person name="Nolan M."/>
            <person name="Glavina Del Rio T."/>
            <person name="Chen F."/>
            <person name="Lucas S."/>
            <person name="Tice H."/>
            <person name="Pitluck S."/>
            <person name="Cheng J.-F."/>
            <person name="Chertkov O."/>
            <person name="Brettin T."/>
            <person name="Han C."/>
            <person name="Detter J.C."/>
            <person name="Bruce D."/>
            <person name="Goodwin L."/>
            <person name="Ivanova N."/>
            <person name="Mavromatis K."/>
            <person name="Pati A."/>
            <person name="Mikhailova N."/>
            <person name="Chen A."/>
            <person name="Palaniappan K."/>
            <person name="Land M."/>
            <person name="Hauser L."/>
            <person name="Chang Y.-J."/>
            <person name="Jeffries C.D."/>
            <person name="Chain P."/>
            <person name="Rohde M."/>
            <person name="Goeker M."/>
            <person name="Bristow J."/>
            <person name="Eisen J.A."/>
            <person name="Markowitz V."/>
            <person name="Hugenholtz P."/>
            <person name="Kyrpides N.C."/>
            <person name="Klenk H.-P."/>
            <person name="Lapidus A."/>
        </authorList>
    </citation>
    <scope>NUCLEOTIDE SEQUENCE [LARGE SCALE GENOMIC DNA]</scope>
    <source>
        <strain evidence="3">DSM 15894 / CECT 5975 / LMG 20990 / XIL07</strain>
    </source>
</reference>
<dbReference type="PANTHER" id="PTHR12126:SF11">
    <property type="entry name" value="NADH DEHYDROGENASE [UBIQUINONE] 1 ALPHA SUBCOMPLEX SUBUNIT 9, MITOCHONDRIAL"/>
    <property type="match status" value="1"/>
</dbReference>
<keyword evidence="3" id="KW-1185">Reference proteome</keyword>
<dbReference type="InterPro" id="IPR036291">
    <property type="entry name" value="NAD(P)-bd_dom_sf"/>
</dbReference>
<dbReference type="Pfam" id="PF13460">
    <property type="entry name" value="NAD_binding_10"/>
    <property type="match status" value="1"/>
</dbReference>
<evidence type="ECO:0000259" key="1">
    <source>
        <dbReference type="Pfam" id="PF13460"/>
    </source>
</evidence>
<evidence type="ECO:0000313" key="3">
    <source>
        <dbReference type="Proteomes" id="UP000002255"/>
    </source>
</evidence>
<dbReference type="eggNOG" id="COG0702">
    <property type="taxonomic scope" value="Bacteria"/>
</dbReference>
<gene>
    <name evidence="2" type="ordered locus">Xcel_0940</name>
</gene>
<organism evidence="2 3">
    <name type="scientific">Xylanimonas cellulosilytica (strain DSM 15894 / JCM 12276 / CECT 5975 / KCTC 9989 / LMG 20990 / NBRC 107835 / XIL07)</name>
    <dbReference type="NCBI Taxonomy" id="446471"/>
    <lineage>
        <taxon>Bacteria</taxon>
        <taxon>Bacillati</taxon>
        <taxon>Actinomycetota</taxon>
        <taxon>Actinomycetes</taxon>
        <taxon>Micrococcales</taxon>
        <taxon>Promicromonosporaceae</taxon>
        <taxon>Xylanimonas</taxon>
    </lineage>
</organism>
<sequence>MGRVAVTGGTGTLGRTAVCALRAAGHDVVVMSRRTAPGLATADLLTGAGVEAAFTGADVVLHLATSRGTADRWQTQTVVDAVRETGGTARVVYTSIVGVDKVPSSYYRTKLRCEDLLHASGLRCAVVRVTQFHEFLGDFFASQRFSPVLLTPDVPVQPVHVRDAAAALVRVVSDDAVGRLPDVAGPQVLDGRTAARAYRDARGWHRPVLPVRLPGRAFRAYGAGHLCSPDAAVVDGVTFSGWLREQLGSAALT</sequence>
<dbReference type="HOGENOM" id="CLU_007383_5_1_11"/>
<dbReference type="Gene3D" id="3.40.50.720">
    <property type="entry name" value="NAD(P)-binding Rossmann-like Domain"/>
    <property type="match status" value="1"/>
</dbReference>
<dbReference type="InterPro" id="IPR016040">
    <property type="entry name" value="NAD(P)-bd_dom"/>
</dbReference>
<evidence type="ECO:0000313" key="2">
    <source>
        <dbReference type="EMBL" id="ACZ29971.1"/>
    </source>
</evidence>
<protein>
    <submittedName>
        <fullName evidence="2">NAD-dependent epimerase/dehydratase</fullName>
    </submittedName>
</protein>
<dbReference type="Proteomes" id="UP000002255">
    <property type="component" value="Chromosome"/>
</dbReference>
<accession>D1BYP6</accession>
<dbReference type="EMBL" id="CP001821">
    <property type="protein sequence ID" value="ACZ29971.1"/>
    <property type="molecule type" value="Genomic_DNA"/>
</dbReference>
<dbReference type="STRING" id="446471.Xcel_0940"/>
<reference evidence="3" key="1">
    <citation type="submission" date="2009-11" db="EMBL/GenBank/DDBJ databases">
        <title>The complete chromosome of Xylanimonas cellulosilytica DSM 15894.</title>
        <authorList>
            <consortium name="US DOE Joint Genome Institute (JGI-PGF)"/>
            <person name="Lucas S."/>
            <person name="Copeland A."/>
            <person name="Lapidus A."/>
            <person name="Glavina del Rio T."/>
            <person name="Dalin E."/>
            <person name="Tice H."/>
            <person name="Bruce D."/>
            <person name="Goodwin L."/>
            <person name="Pitluck S."/>
            <person name="Kyrpides N."/>
            <person name="Mavromatis K."/>
            <person name="Ivanova N."/>
            <person name="Mikhailova N."/>
            <person name="Foster B."/>
            <person name="Clum A."/>
            <person name="Brettin T."/>
            <person name="Detter J.C."/>
            <person name="Han C."/>
            <person name="Larimer F."/>
            <person name="Land M."/>
            <person name="Hauser L."/>
            <person name="Markowitz V."/>
            <person name="Cheng J.F."/>
            <person name="Hugenholtz P."/>
            <person name="Woyke T."/>
            <person name="Wu D."/>
            <person name="Gehrich-Schroeter G."/>
            <person name="Schneider S."/>
            <person name="Pukall S.R."/>
            <person name="Klenk H.P."/>
            <person name="Eisen J.A."/>
        </authorList>
    </citation>
    <scope>NUCLEOTIDE SEQUENCE [LARGE SCALE GENOMIC DNA]</scope>
    <source>
        <strain evidence="3">DSM 15894 / CECT 5975 / LMG 20990 / XIL07</strain>
    </source>
</reference>